<proteinExistence type="predicted"/>
<sequence>MIKKAQHNVLREFKGHTEGIEEKDTFETPSNLIESQLRKNLNLLWQDALTIMLSCIEDIEPKDISTDKIHKRNKCIKIADKSPAGWDTVKEYLSDELASDSEDEKKIRYAENRALRAKKFRKQKTSKKPGNSAILKSTEPPRVAPVATATSANVGGNFRAQRSNYGPSATDFCFSRQEQGHWRRNCPKIIKACHGQQ</sequence>
<dbReference type="SUPFAM" id="SSF57756">
    <property type="entry name" value="Retrovirus zinc finger-like domains"/>
    <property type="match status" value="1"/>
</dbReference>
<name>A0A8B6G0N0_MYTGA</name>
<dbReference type="Proteomes" id="UP000596742">
    <property type="component" value="Unassembled WGS sequence"/>
</dbReference>
<dbReference type="InterPro" id="IPR036875">
    <property type="entry name" value="Znf_CCHC_sf"/>
</dbReference>
<organism evidence="2 3">
    <name type="scientific">Mytilus galloprovincialis</name>
    <name type="common">Mediterranean mussel</name>
    <dbReference type="NCBI Taxonomy" id="29158"/>
    <lineage>
        <taxon>Eukaryota</taxon>
        <taxon>Metazoa</taxon>
        <taxon>Spiralia</taxon>
        <taxon>Lophotrochozoa</taxon>
        <taxon>Mollusca</taxon>
        <taxon>Bivalvia</taxon>
        <taxon>Autobranchia</taxon>
        <taxon>Pteriomorphia</taxon>
        <taxon>Mytilida</taxon>
        <taxon>Mytiloidea</taxon>
        <taxon>Mytilidae</taxon>
        <taxon>Mytilinae</taxon>
        <taxon>Mytilus</taxon>
    </lineage>
</organism>
<feature type="region of interest" description="Disordered" evidence="1">
    <location>
        <begin position="119"/>
        <end position="144"/>
    </location>
</feature>
<evidence type="ECO:0000313" key="2">
    <source>
        <dbReference type="EMBL" id="VDI57063.1"/>
    </source>
</evidence>
<dbReference type="OrthoDB" id="10068488at2759"/>
<dbReference type="EMBL" id="UYJE01007686">
    <property type="protein sequence ID" value="VDI57063.1"/>
    <property type="molecule type" value="Genomic_DNA"/>
</dbReference>
<accession>A0A8B6G0N0</accession>
<gene>
    <name evidence="2" type="ORF">MGAL_10B086471</name>
</gene>
<protein>
    <recommendedName>
        <fullName evidence="4">CCHC-type domain-containing protein</fullName>
    </recommendedName>
</protein>
<dbReference type="AlphaFoldDB" id="A0A8B6G0N0"/>
<dbReference type="GO" id="GO:0008270">
    <property type="term" value="F:zinc ion binding"/>
    <property type="evidence" value="ECO:0007669"/>
    <property type="project" value="InterPro"/>
</dbReference>
<evidence type="ECO:0000313" key="3">
    <source>
        <dbReference type="Proteomes" id="UP000596742"/>
    </source>
</evidence>
<evidence type="ECO:0008006" key="4">
    <source>
        <dbReference type="Google" id="ProtNLM"/>
    </source>
</evidence>
<comment type="caution">
    <text evidence="2">The sequence shown here is derived from an EMBL/GenBank/DDBJ whole genome shotgun (WGS) entry which is preliminary data.</text>
</comment>
<reference evidence="2" key="1">
    <citation type="submission" date="2018-11" db="EMBL/GenBank/DDBJ databases">
        <authorList>
            <person name="Alioto T."/>
            <person name="Alioto T."/>
        </authorList>
    </citation>
    <scope>NUCLEOTIDE SEQUENCE</scope>
</reference>
<evidence type="ECO:0000256" key="1">
    <source>
        <dbReference type="SAM" id="MobiDB-lite"/>
    </source>
</evidence>
<keyword evidence="3" id="KW-1185">Reference proteome</keyword>
<dbReference type="GO" id="GO:0003676">
    <property type="term" value="F:nucleic acid binding"/>
    <property type="evidence" value="ECO:0007669"/>
    <property type="project" value="InterPro"/>
</dbReference>